<sequence length="73" mass="7770">GEHPSQPRLSRLPARHGPDDVVHGQGHAQIERAGPAPAPRQRRAASRGAPSPRRGARAPRRPARLPGSGRGRV</sequence>
<feature type="non-terminal residue" evidence="2">
    <location>
        <position position="73"/>
    </location>
</feature>
<protein>
    <submittedName>
        <fullName evidence="2">Uncharacterized protein</fullName>
    </submittedName>
</protein>
<proteinExistence type="predicted"/>
<accession>A0A6J4RDK5</accession>
<dbReference type="AlphaFoldDB" id="A0A6J4RDK5"/>
<organism evidence="2">
    <name type="scientific">uncultured Solirubrobacteraceae bacterium</name>
    <dbReference type="NCBI Taxonomy" id="1162706"/>
    <lineage>
        <taxon>Bacteria</taxon>
        <taxon>Bacillati</taxon>
        <taxon>Actinomycetota</taxon>
        <taxon>Thermoleophilia</taxon>
        <taxon>Solirubrobacterales</taxon>
        <taxon>Solirubrobacteraceae</taxon>
        <taxon>environmental samples</taxon>
    </lineage>
</organism>
<feature type="non-terminal residue" evidence="2">
    <location>
        <position position="1"/>
    </location>
</feature>
<gene>
    <name evidence="2" type="ORF">AVDCRST_MAG53-1300</name>
</gene>
<evidence type="ECO:0000313" key="2">
    <source>
        <dbReference type="EMBL" id="CAA9471071.1"/>
    </source>
</evidence>
<name>A0A6J4RDK5_9ACTN</name>
<feature type="compositionally biased region" description="Basic residues" evidence="1">
    <location>
        <begin position="54"/>
        <end position="63"/>
    </location>
</feature>
<evidence type="ECO:0000256" key="1">
    <source>
        <dbReference type="SAM" id="MobiDB-lite"/>
    </source>
</evidence>
<reference evidence="2" key="1">
    <citation type="submission" date="2020-02" db="EMBL/GenBank/DDBJ databases">
        <authorList>
            <person name="Meier V. D."/>
        </authorList>
    </citation>
    <scope>NUCLEOTIDE SEQUENCE</scope>
    <source>
        <strain evidence="2">AVDCRST_MAG53</strain>
    </source>
</reference>
<feature type="region of interest" description="Disordered" evidence="1">
    <location>
        <begin position="1"/>
        <end position="73"/>
    </location>
</feature>
<dbReference type="EMBL" id="CADCVR010000001">
    <property type="protein sequence ID" value="CAA9471071.1"/>
    <property type="molecule type" value="Genomic_DNA"/>
</dbReference>